<dbReference type="GO" id="GO:0003924">
    <property type="term" value="F:GTPase activity"/>
    <property type="evidence" value="ECO:0007669"/>
    <property type="project" value="UniProtKB-UniRule"/>
</dbReference>
<keyword evidence="8" id="KW-0963">Cytoplasm</keyword>
<dbReference type="AlphaFoldDB" id="A0AAP5GXP9"/>
<feature type="compositionally biased region" description="Polar residues" evidence="10">
    <location>
        <begin position="63"/>
        <end position="87"/>
    </location>
</feature>
<dbReference type="SUPFAM" id="SSF52156">
    <property type="entry name" value="Initiation factor IF2/eIF5b, domain 3"/>
    <property type="match status" value="1"/>
</dbReference>
<dbReference type="RefSeq" id="WP_310136712.1">
    <property type="nucleotide sequence ID" value="NZ_JAVDTR010000002.1"/>
</dbReference>
<accession>A0AAP5GXP9</accession>
<feature type="compositionally biased region" description="Polar residues" evidence="10">
    <location>
        <begin position="164"/>
        <end position="183"/>
    </location>
</feature>
<feature type="compositionally biased region" description="Low complexity" evidence="10">
    <location>
        <begin position="120"/>
        <end position="158"/>
    </location>
</feature>
<keyword evidence="4 8" id="KW-0547">Nucleotide-binding</keyword>
<dbReference type="FunFam" id="3.40.50.10050:FF:000001">
    <property type="entry name" value="Translation initiation factor IF-2"/>
    <property type="match status" value="1"/>
</dbReference>
<feature type="region of interest" description="Disordered" evidence="10">
    <location>
        <begin position="63"/>
        <end position="106"/>
    </location>
</feature>
<dbReference type="InterPro" id="IPR006847">
    <property type="entry name" value="IF2_N"/>
</dbReference>
<dbReference type="GO" id="GO:0005525">
    <property type="term" value="F:GTP binding"/>
    <property type="evidence" value="ECO:0007669"/>
    <property type="project" value="UniProtKB-KW"/>
</dbReference>
<evidence type="ECO:0000256" key="4">
    <source>
        <dbReference type="ARBA" id="ARBA00022741"/>
    </source>
</evidence>
<evidence type="ECO:0000256" key="9">
    <source>
        <dbReference type="RuleBase" id="RU000644"/>
    </source>
</evidence>
<feature type="region of interest" description="G-domain" evidence="8">
    <location>
        <begin position="368"/>
        <end position="516"/>
    </location>
</feature>
<dbReference type="FunFam" id="3.40.50.300:FF:000019">
    <property type="entry name" value="Translation initiation factor IF-2"/>
    <property type="match status" value="1"/>
</dbReference>
<evidence type="ECO:0000256" key="3">
    <source>
        <dbReference type="ARBA" id="ARBA00022540"/>
    </source>
</evidence>
<dbReference type="Pfam" id="PF22042">
    <property type="entry name" value="EF-G_D2"/>
    <property type="match status" value="1"/>
</dbReference>
<feature type="compositionally biased region" description="Gly residues" evidence="10">
    <location>
        <begin position="184"/>
        <end position="217"/>
    </location>
</feature>
<evidence type="ECO:0000259" key="11">
    <source>
        <dbReference type="PROSITE" id="PS51722"/>
    </source>
</evidence>
<dbReference type="HAMAP" id="MF_00100_B">
    <property type="entry name" value="IF_2_B"/>
    <property type="match status" value="1"/>
</dbReference>
<dbReference type="SUPFAM" id="SSF52540">
    <property type="entry name" value="P-loop containing nucleoside triphosphate hydrolases"/>
    <property type="match status" value="1"/>
</dbReference>
<dbReference type="Gene3D" id="1.10.10.2480">
    <property type="match status" value="1"/>
</dbReference>
<dbReference type="EMBL" id="JAVDTR010000002">
    <property type="protein sequence ID" value="MDR6722277.1"/>
    <property type="molecule type" value="Genomic_DNA"/>
</dbReference>
<dbReference type="FunFam" id="2.40.30.10:FF:000054">
    <property type="entry name" value="Translation initiation factor IF-2"/>
    <property type="match status" value="1"/>
</dbReference>
<dbReference type="InterPro" id="IPR023115">
    <property type="entry name" value="TIF_IF2_dom3"/>
</dbReference>
<keyword evidence="3 8" id="KW-0396">Initiation factor</keyword>
<dbReference type="GO" id="GO:0003743">
    <property type="term" value="F:translation initiation factor activity"/>
    <property type="evidence" value="ECO:0007669"/>
    <property type="project" value="UniProtKB-UniRule"/>
</dbReference>
<evidence type="ECO:0000256" key="5">
    <source>
        <dbReference type="ARBA" id="ARBA00022917"/>
    </source>
</evidence>
<dbReference type="FunFam" id="2.40.30.10:FF:000008">
    <property type="entry name" value="Translation initiation factor IF-2"/>
    <property type="match status" value="1"/>
</dbReference>
<gene>
    <name evidence="8" type="primary">infB</name>
    <name evidence="12" type="ORF">J2W91_000725</name>
</gene>
<comment type="subcellular location">
    <subcellularLocation>
        <location evidence="8">Cytoplasm</location>
    </subcellularLocation>
</comment>
<dbReference type="Gene3D" id="2.40.30.10">
    <property type="entry name" value="Translation factors"/>
    <property type="match status" value="2"/>
</dbReference>
<dbReference type="NCBIfam" id="TIGR00487">
    <property type="entry name" value="IF-2"/>
    <property type="match status" value="1"/>
</dbReference>
<dbReference type="Pfam" id="PF04760">
    <property type="entry name" value="IF2_N"/>
    <property type="match status" value="2"/>
</dbReference>
<name>A0AAP5GXP9_PAEAM</name>
<dbReference type="InterPro" id="IPR009000">
    <property type="entry name" value="Transl_B-barrel_sf"/>
</dbReference>
<keyword evidence="6 8" id="KW-0342">GTP-binding</keyword>
<comment type="caution">
    <text evidence="12">The sequence shown here is derived from an EMBL/GenBank/DDBJ whole genome shotgun (WGS) entry which is preliminary data.</text>
</comment>
<dbReference type="CDD" id="cd03702">
    <property type="entry name" value="IF2_mtIF2_II"/>
    <property type="match status" value="1"/>
</dbReference>
<feature type="compositionally biased region" description="Low complexity" evidence="10">
    <location>
        <begin position="261"/>
        <end position="273"/>
    </location>
</feature>
<dbReference type="InterPro" id="IPR000178">
    <property type="entry name" value="TF_IF2_bacterial-like"/>
</dbReference>
<dbReference type="InterPro" id="IPR000795">
    <property type="entry name" value="T_Tr_GTP-bd_dom"/>
</dbReference>
<dbReference type="GO" id="GO:0005829">
    <property type="term" value="C:cytosol"/>
    <property type="evidence" value="ECO:0007669"/>
    <property type="project" value="TreeGrafter"/>
</dbReference>
<feature type="domain" description="Tr-type G" evidence="11">
    <location>
        <begin position="365"/>
        <end position="532"/>
    </location>
</feature>
<dbReference type="Gene3D" id="3.40.50.10050">
    <property type="entry name" value="Translation initiation factor IF- 2, domain 3"/>
    <property type="match status" value="1"/>
</dbReference>
<dbReference type="InterPro" id="IPR015760">
    <property type="entry name" value="TIF_IF2"/>
</dbReference>
<comment type="similarity">
    <text evidence="1 8 9">Belongs to the TRAFAC class translation factor GTPase superfamily. Classic translation factor GTPase family. IF-2 subfamily.</text>
</comment>
<comment type="function">
    <text evidence="7 8 9">One of the essential components for the initiation of protein synthesis. Protects formylmethionyl-tRNA from spontaneous hydrolysis and promotes its binding to the 30S ribosomal subunits. Also involved in the hydrolysis of GTP during the formation of the 70S ribosomal complex.</text>
</comment>
<feature type="binding site" evidence="8">
    <location>
        <begin position="374"/>
        <end position="381"/>
    </location>
    <ligand>
        <name>GTP</name>
        <dbReference type="ChEBI" id="CHEBI:37565"/>
    </ligand>
</feature>
<dbReference type="InterPro" id="IPR053905">
    <property type="entry name" value="EF-G-like_DII"/>
</dbReference>
<evidence type="ECO:0000256" key="7">
    <source>
        <dbReference type="ARBA" id="ARBA00025162"/>
    </source>
</evidence>
<dbReference type="Proteomes" id="UP001254832">
    <property type="component" value="Unassembled WGS sequence"/>
</dbReference>
<dbReference type="PROSITE" id="PS51722">
    <property type="entry name" value="G_TR_2"/>
    <property type="match status" value="1"/>
</dbReference>
<dbReference type="CDD" id="cd01887">
    <property type="entry name" value="IF2_eIF5B"/>
    <property type="match status" value="1"/>
</dbReference>
<evidence type="ECO:0000256" key="2">
    <source>
        <dbReference type="ARBA" id="ARBA00020675"/>
    </source>
</evidence>
<dbReference type="Gene3D" id="3.40.50.300">
    <property type="entry name" value="P-loop containing nucleotide triphosphate hydrolases"/>
    <property type="match status" value="1"/>
</dbReference>
<sequence length="863" mass="92797">MSKQENKDKLRVYEYAKSLNMSSKEIITILKKLDIPVNNHMSVMENGSVGKVEQFFKDIKSTAASKQSNEAKQVATSAVGSNKTVDNSKPAGGVNTPSDSNSSGSPVLKKIQQEKQVGMNNRPNSNNNNGSQRPSGQDSRNRTNSSQGSSQGGQSTNRPRPAQGGQSSTSSRPQGSGQQRPNNSGGGQARSGGPSSGSTGGNRTGGQGQSQGQGQGQGQRSRSGQGNSGNNNNSGNRSNSGGGGRRYDDNRGGNFRGNRGGKNNRNRNQQQYQQREKIDNTPKKIIVRGDMTVGETAKLLHKDASEVIKKLIGMGVMATINQELDIDTILLLAGEFGVEVEVKIVLEDDRFETVEENDDPADLQSRPPVVTIMGHVDHGKTTLLDAIRSTNVTGGEAGGITQHIGAYQVEINNKKITFLDTPGHEAFTAMRARGAQVTDITIIVVAADDGVMPQTVEAINHAKAAGLPIIVAVNKIDKPGADADKVKQELTNYELVPEEWGGDTIFVNVSAKQRIGLEGLLEMILLVAEVNEYKANPDKRARGTVIEAELDKGRGPVARILVQHGTLKVGDAFVAGNCFGRVRAMVNDKGRRLKEAGPSTPVEITGLTEVPGAGDPFMVFEDERKARSIADKRAITQRESDLGTNTRVTLDDLFQHIKDGEIKDLNVIIKGDVQGSVEALKGSLAKIEVEGVRVKIIHSGAGAITESDIILAAASNAIVIGFNVRPDNQAKTTADQEQVDIRLHRVIYSVIEEIEQAMKGMLDPIYKEKVIGHAEVRSTFSISKVGTIAGCMVTSGKITRSAEARLIRDGIVLYEGKLDSLKRYKDDAKEVAQGYECGITLDKYNDLKEGDVIEAFIMESVQR</sequence>
<feature type="binding site" evidence="8">
    <location>
        <begin position="420"/>
        <end position="424"/>
    </location>
    <ligand>
        <name>GTP</name>
        <dbReference type="ChEBI" id="CHEBI:37565"/>
    </ligand>
</feature>
<dbReference type="InterPro" id="IPR027417">
    <property type="entry name" value="P-loop_NTPase"/>
</dbReference>
<dbReference type="PROSITE" id="PS01176">
    <property type="entry name" value="IF2"/>
    <property type="match status" value="1"/>
</dbReference>
<feature type="compositionally biased region" description="Polar residues" evidence="10">
    <location>
        <begin position="95"/>
        <end position="105"/>
    </location>
</feature>
<reference evidence="12" key="1">
    <citation type="submission" date="2023-07" db="EMBL/GenBank/DDBJ databases">
        <title>Sorghum-associated microbial communities from plants grown in Nebraska, USA.</title>
        <authorList>
            <person name="Schachtman D."/>
        </authorList>
    </citation>
    <scope>NUCLEOTIDE SEQUENCE</scope>
    <source>
        <strain evidence="12">BE80</strain>
    </source>
</reference>
<dbReference type="SUPFAM" id="SSF50447">
    <property type="entry name" value="Translation proteins"/>
    <property type="match status" value="2"/>
</dbReference>
<dbReference type="InterPro" id="IPR005225">
    <property type="entry name" value="Small_GTP-bd"/>
</dbReference>
<evidence type="ECO:0000256" key="6">
    <source>
        <dbReference type="ARBA" id="ARBA00023134"/>
    </source>
</evidence>
<dbReference type="PANTHER" id="PTHR43381">
    <property type="entry name" value="TRANSLATION INITIATION FACTOR IF-2-RELATED"/>
    <property type="match status" value="1"/>
</dbReference>
<dbReference type="CDD" id="cd03692">
    <property type="entry name" value="mtIF2_IVc"/>
    <property type="match status" value="1"/>
</dbReference>
<feature type="binding site" evidence="8">
    <location>
        <begin position="474"/>
        <end position="477"/>
    </location>
    <ligand>
        <name>GTP</name>
        <dbReference type="ChEBI" id="CHEBI:37565"/>
    </ligand>
</feature>
<keyword evidence="5 8" id="KW-0648">Protein biosynthesis</keyword>
<evidence type="ECO:0000256" key="8">
    <source>
        <dbReference type="HAMAP-Rule" id="MF_00100"/>
    </source>
</evidence>
<dbReference type="PANTHER" id="PTHR43381:SF5">
    <property type="entry name" value="TR-TYPE G DOMAIN-CONTAINING PROTEIN"/>
    <property type="match status" value="1"/>
</dbReference>
<dbReference type="Pfam" id="PF00009">
    <property type="entry name" value="GTP_EFTU"/>
    <property type="match status" value="1"/>
</dbReference>
<evidence type="ECO:0000256" key="1">
    <source>
        <dbReference type="ARBA" id="ARBA00007733"/>
    </source>
</evidence>
<proteinExistence type="inferred from homology"/>
<evidence type="ECO:0000256" key="10">
    <source>
        <dbReference type="SAM" id="MobiDB-lite"/>
    </source>
</evidence>
<protein>
    <recommendedName>
        <fullName evidence="2 8">Translation initiation factor IF-2</fullName>
    </recommendedName>
</protein>
<organism evidence="12 13">
    <name type="scientific">Paenibacillus amylolyticus</name>
    <dbReference type="NCBI Taxonomy" id="1451"/>
    <lineage>
        <taxon>Bacteria</taxon>
        <taxon>Bacillati</taxon>
        <taxon>Bacillota</taxon>
        <taxon>Bacilli</taxon>
        <taxon>Bacillales</taxon>
        <taxon>Paenibacillaceae</taxon>
        <taxon>Paenibacillus</taxon>
    </lineage>
</organism>
<dbReference type="NCBIfam" id="TIGR00231">
    <property type="entry name" value="small_GTP"/>
    <property type="match status" value="1"/>
</dbReference>
<evidence type="ECO:0000313" key="12">
    <source>
        <dbReference type="EMBL" id="MDR6722277.1"/>
    </source>
</evidence>
<feature type="compositionally biased region" description="Low complexity" evidence="10">
    <location>
        <begin position="218"/>
        <end position="239"/>
    </location>
</feature>
<dbReference type="InterPro" id="IPR036925">
    <property type="entry name" value="TIF_IF2_dom3_sf"/>
</dbReference>
<feature type="region of interest" description="Disordered" evidence="10">
    <location>
        <begin position="118"/>
        <end position="282"/>
    </location>
</feature>
<evidence type="ECO:0000313" key="13">
    <source>
        <dbReference type="Proteomes" id="UP001254832"/>
    </source>
</evidence>
<dbReference type="Pfam" id="PF11987">
    <property type="entry name" value="IF-2"/>
    <property type="match status" value="1"/>
</dbReference>
<dbReference type="InterPro" id="IPR044145">
    <property type="entry name" value="IF2_II"/>
</dbReference>